<sequence length="82" mass="9003">MAHDLKLAPDLQARVDAVAARAGRSAGEVIADALEHGHSLEWQERFVEKVRAGIKDADAGRFATPADVERVLNKYRPSREPV</sequence>
<accession>A0A1I4BR48</accession>
<gene>
    <name evidence="1" type="ORF">SAMN04488125_103308</name>
</gene>
<reference evidence="2" key="1">
    <citation type="submission" date="2016-10" db="EMBL/GenBank/DDBJ databases">
        <authorList>
            <person name="Varghese N."/>
            <person name="Submissions S."/>
        </authorList>
    </citation>
    <scope>NUCLEOTIDE SEQUENCE [LARGE SCALE GENOMIC DNA]</scope>
    <source>
        <strain evidence="2">CGMCC 1.6474</strain>
    </source>
</reference>
<name>A0A1I4BR48_9HYPH</name>
<evidence type="ECO:0000313" key="1">
    <source>
        <dbReference type="EMBL" id="SFK70890.1"/>
    </source>
</evidence>
<dbReference type="AlphaFoldDB" id="A0A1I4BR48"/>
<dbReference type="Proteomes" id="UP000198804">
    <property type="component" value="Unassembled WGS sequence"/>
</dbReference>
<keyword evidence="2" id="KW-1185">Reference proteome</keyword>
<proteinExistence type="predicted"/>
<organism evidence="1 2">
    <name type="scientific">Methylorubrum salsuginis</name>
    <dbReference type="NCBI Taxonomy" id="414703"/>
    <lineage>
        <taxon>Bacteria</taxon>
        <taxon>Pseudomonadati</taxon>
        <taxon>Pseudomonadota</taxon>
        <taxon>Alphaproteobacteria</taxon>
        <taxon>Hyphomicrobiales</taxon>
        <taxon>Methylobacteriaceae</taxon>
        <taxon>Methylorubrum</taxon>
    </lineage>
</organism>
<dbReference type="OrthoDB" id="9812023at2"/>
<protein>
    <submittedName>
        <fullName evidence="1">Predicted transcriptional regulator</fullName>
    </submittedName>
</protein>
<dbReference type="RefSeq" id="WP_091943252.1">
    <property type="nucleotide sequence ID" value="NZ_FOSV01000003.1"/>
</dbReference>
<dbReference type="STRING" id="414703.SAMN04488125_103308"/>
<dbReference type="EMBL" id="FOSV01000003">
    <property type="protein sequence ID" value="SFK70890.1"/>
    <property type="molecule type" value="Genomic_DNA"/>
</dbReference>
<evidence type="ECO:0000313" key="2">
    <source>
        <dbReference type="Proteomes" id="UP000198804"/>
    </source>
</evidence>